<gene>
    <name evidence="1" type="ORF">CPB84DRAFT_1842118</name>
</gene>
<evidence type="ECO:0000313" key="2">
    <source>
        <dbReference type="Proteomes" id="UP000724874"/>
    </source>
</evidence>
<keyword evidence="2" id="KW-1185">Reference proteome</keyword>
<accession>A0A9P5TUL6</accession>
<dbReference type="OrthoDB" id="3199068at2759"/>
<protein>
    <recommendedName>
        <fullName evidence="3">BTB domain-containing protein</fullName>
    </recommendedName>
</protein>
<dbReference type="SUPFAM" id="SSF54695">
    <property type="entry name" value="POZ domain"/>
    <property type="match status" value="1"/>
</dbReference>
<name>A0A9P5TUL6_GYMJU</name>
<evidence type="ECO:0008006" key="3">
    <source>
        <dbReference type="Google" id="ProtNLM"/>
    </source>
</evidence>
<proteinExistence type="predicted"/>
<organism evidence="1 2">
    <name type="scientific">Gymnopilus junonius</name>
    <name type="common">Spectacular rustgill mushroom</name>
    <name type="synonym">Gymnopilus spectabilis subsp. junonius</name>
    <dbReference type="NCBI Taxonomy" id="109634"/>
    <lineage>
        <taxon>Eukaryota</taxon>
        <taxon>Fungi</taxon>
        <taxon>Dikarya</taxon>
        <taxon>Basidiomycota</taxon>
        <taxon>Agaricomycotina</taxon>
        <taxon>Agaricomycetes</taxon>
        <taxon>Agaricomycetidae</taxon>
        <taxon>Agaricales</taxon>
        <taxon>Agaricineae</taxon>
        <taxon>Hymenogastraceae</taxon>
        <taxon>Gymnopilus</taxon>
    </lineage>
</organism>
<sequence length="234" mass="26897">MSDETSHYQEAGSSKGKAKDVVLWDETYYISGAFVVFQVEDRLFRLPSYLFSNESEIFQGLFLLPQGNPTEIEIASTSDPIILPEERSQDFRSLVKALYPKTPSAQLYLSSSEWLSVLKLATKWYFLRLREIAINELERLHELTSVEKVTFGRQYKVSSWVVQGFQELVNRKTSISDEEAVELDSDNVTTAYKVYRAREGRMLRSFVSVEEEIERVFKGELEAIRADQSGYNSA</sequence>
<dbReference type="InterPro" id="IPR011333">
    <property type="entry name" value="SKP1/BTB/POZ_sf"/>
</dbReference>
<dbReference type="AlphaFoldDB" id="A0A9P5TUL6"/>
<reference evidence="1" key="1">
    <citation type="submission" date="2020-11" db="EMBL/GenBank/DDBJ databases">
        <authorList>
            <consortium name="DOE Joint Genome Institute"/>
            <person name="Ahrendt S."/>
            <person name="Riley R."/>
            <person name="Andreopoulos W."/>
            <person name="LaButti K."/>
            <person name="Pangilinan J."/>
            <person name="Ruiz-duenas F.J."/>
            <person name="Barrasa J.M."/>
            <person name="Sanchez-Garcia M."/>
            <person name="Camarero S."/>
            <person name="Miyauchi S."/>
            <person name="Serrano A."/>
            <person name="Linde D."/>
            <person name="Babiker R."/>
            <person name="Drula E."/>
            <person name="Ayuso-Fernandez I."/>
            <person name="Pacheco R."/>
            <person name="Padilla G."/>
            <person name="Ferreira P."/>
            <person name="Barriuso J."/>
            <person name="Kellner H."/>
            <person name="Castanera R."/>
            <person name="Alfaro M."/>
            <person name="Ramirez L."/>
            <person name="Pisabarro A.G."/>
            <person name="Kuo A."/>
            <person name="Tritt A."/>
            <person name="Lipzen A."/>
            <person name="He G."/>
            <person name="Yan M."/>
            <person name="Ng V."/>
            <person name="Cullen D."/>
            <person name="Martin F."/>
            <person name="Rosso M.-N."/>
            <person name="Henrissat B."/>
            <person name="Hibbett D."/>
            <person name="Martinez A.T."/>
            <person name="Grigoriev I.V."/>
        </authorList>
    </citation>
    <scope>NUCLEOTIDE SEQUENCE</scope>
    <source>
        <strain evidence="1">AH 44721</strain>
    </source>
</reference>
<dbReference type="Proteomes" id="UP000724874">
    <property type="component" value="Unassembled WGS sequence"/>
</dbReference>
<evidence type="ECO:0000313" key="1">
    <source>
        <dbReference type="EMBL" id="KAF8911639.1"/>
    </source>
</evidence>
<dbReference type="Gene3D" id="3.30.710.10">
    <property type="entry name" value="Potassium Channel Kv1.1, Chain A"/>
    <property type="match status" value="1"/>
</dbReference>
<dbReference type="EMBL" id="JADNYJ010000004">
    <property type="protein sequence ID" value="KAF8911639.1"/>
    <property type="molecule type" value="Genomic_DNA"/>
</dbReference>
<comment type="caution">
    <text evidence="1">The sequence shown here is derived from an EMBL/GenBank/DDBJ whole genome shotgun (WGS) entry which is preliminary data.</text>
</comment>